<gene>
    <name evidence="2" type="ORF">Pan241w_40690</name>
</gene>
<evidence type="ECO:0000256" key="1">
    <source>
        <dbReference type="SAM" id="Phobius"/>
    </source>
</evidence>
<feature type="transmembrane region" description="Helical" evidence="1">
    <location>
        <begin position="81"/>
        <end position="100"/>
    </location>
</feature>
<dbReference type="EMBL" id="CP036269">
    <property type="protein sequence ID" value="QDT43965.1"/>
    <property type="molecule type" value="Genomic_DNA"/>
</dbReference>
<evidence type="ECO:0000313" key="2">
    <source>
        <dbReference type="EMBL" id="QDT43965.1"/>
    </source>
</evidence>
<organism evidence="2 3">
    <name type="scientific">Gimesia alba</name>
    <dbReference type="NCBI Taxonomy" id="2527973"/>
    <lineage>
        <taxon>Bacteria</taxon>
        <taxon>Pseudomonadati</taxon>
        <taxon>Planctomycetota</taxon>
        <taxon>Planctomycetia</taxon>
        <taxon>Planctomycetales</taxon>
        <taxon>Planctomycetaceae</taxon>
        <taxon>Gimesia</taxon>
    </lineage>
</organism>
<feature type="transmembrane region" description="Helical" evidence="1">
    <location>
        <begin position="51"/>
        <end position="75"/>
    </location>
</feature>
<evidence type="ECO:0000313" key="3">
    <source>
        <dbReference type="Proteomes" id="UP000317171"/>
    </source>
</evidence>
<keyword evidence="1" id="KW-0472">Membrane</keyword>
<proteinExistence type="predicted"/>
<name>A0A517RJB7_9PLAN</name>
<keyword evidence="1" id="KW-0812">Transmembrane</keyword>
<feature type="transmembrane region" description="Helical" evidence="1">
    <location>
        <begin position="20"/>
        <end position="44"/>
    </location>
</feature>
<protein>
    <submittedName>
        <fullName evidence="2">Uncharacterized protein</fullName>
    </submittedName>
</protein>
<dbReference type="KEGG" id="gaz:Pan241w_40690"/>
<dbReference type="AlphaFoldDB" id="A0A517RJB7"/>
<reference evidence="2 3" key="1">
    <citation type="submission" date="2019-02" db="EMBL/GenBank/DDBJ databases">
        <title>Deep-cultivation of Planctomycetes and their phenomic and genomic characterization uncovers novel biology.</title>
        <authorList>
            <person name="Wiegand S."/>
            <person name="Jogler M."/>
            <person name="Boedeker C."/>
            <person name="Pinto D."/>
            <person name="Vollmers J."/>
            <person name="Rivas-Marin E."/>
            <person name="Kohn T."/>
            <person name="Peeters S.H."/>
            <person name="Heuer A."/>
            <person name="Rast P."/>
            <person name="Oberbeckmann S."/>
            <person name="Bunk B."/>
            <person name="Jeske O."/>
            <person name="Meyerdierks A."/>
            <person name="Storesund J.E."/>
            <person name="Kallscheuer N."/>
            <person name="Luecker S."/>
            <person name="Lage O.M."/>
            <person name="Pohl T."/>
            <person name="Merkel B.J."/>
            <person name="Hornburger P."/>
            <person name="Mueller R.-W."/>
            <person name="Bruemmer F."/>
            <person name="Labrenz M."/>
            <person name="Spormann A.M."/>
            <person name="Op den Camp H."/>
            <person name="Overmann J."/>
            <person name="Amann R."/>
            <person name="Jetten M.S.M."/>
            <person name="Mascher T."/>
            <person name="Medema M.H."/>
            <person name="Devos D.P."/>
            <person name="Kaster A.-K."/>
            <person name="Ovreas L."/>
            <person name="Rohde M."/>
            <person name="Galperin M.Y."/>
            <person name="Jogler C."/>
        </authorList>
    </citation>
    <scope>NUCLEOTIDE SEQUENCE [LARGE SCALE GENOMIC DNA]</scope>
    <source>
        <strain evidence="2 3">Pan241w</strain>
    </source>
</reference>
<sequence>MNFMSDQPSESPPAQQRHSPAVFIQWLIVSLILITALSLLAVHLPERLKLLLVYAVVYGLISGGALTTLAIKLGVPAKRTLMLSIVCLVILGQSLILYLSHQRYQEATQRQFKADQTSIVIDRMLRSGEPPEDPEARKEYEQVIEQFEKAKAERRDKEQRLLEISSYLQHRISPIATLKSPWPHLFWLLELILCCLAAIWASRQVAKPEPESPIDQDRDETGS</sequence>
<keyword evidence="3" id="KW-1185">Reference proteome</keyword>
<accession>A0A517RJB7</accession>
<dbReference type="Proteomes" id="UP000317171">
    <property type="component" value="Chromosome"/>
</dbReference>
<keyword evidence="1" id="KW-1133">Transmembrane helix</keyword>